<accession>A0A563DYB0</accession>
<dbReference type="EMBL" id="VCQV01000022">
    <property type="protein sequence ID" value="TWP35109.1"/>
    <property type="molecule type" value="Genomic_DNA"/>
</dbReference>
<reference evidence="4 5" key="2">
    <citation type="submission" date="2019-08" db="EMBL/GenBank/DDBJ databases">
        <title>Jejuicoccus antrihumi gen. nov., sp. nov., a new member of the family Dermacoccaceae isolated from a cave.</title>
        <authorList>
            <person name="Schumann P."/>
            <person name="Kim I.S."/>
        </authorList>
    </citation>
    <scope>NUCLEOTIDE SEQUENCE [LARGE SCALE GENOMIC DNA]</scope>
    <source>
        <strain evidence="4 5">C5-26</strain>
    </source>
</reference>
<keyword evidence="5" id="KW-1185">Reference proteome</keyword>
<dbReference type="InterPro" id="IPR036779">
    <property type="entry name" value="LysM_dom_sf"/>
</dbReference>
<name>A0A563DYB0_9MICO</name>
<evidence type="ECO:0008006" key="6">
    <source>
        <dbReference type="Google" id="ProtNLM"/>
    </source>
</evidence>
<dbReference type="InterPro" id="IPR018392">
    <property type="entry name" value="LysM"/>
</dbReference>
<keyword evidence="3" id="KW-0732">Signal</keyword>
<gene>
    <name evidence="4" type="ORF">FGL98_15280</name>
</gene>
<feature type="chain" id="PRO_5039025600" description="LysM peptidoglycan-binding domain-containing protein" evidence="3">
    <location>
        <begin position="32"/>
        <end position="268"/>
    </location>
</feature>
<feature type="transmembrane region" description="Helical" evidence="2">
    <location>
        <begin position="103"/>
        <end position="126"/>
    </location>
</feature>
<organism evidence="4 5">
    <name type="scientific">Leekyejoonella antrihumi</name>
    <dbReference type="NCBI Taxonomy" id="1660198"/>
    <lineage>
        <taxon>Bacteria</taxon>
        <taxon>Bacillati</taxon>
        <taxon>Actinomycetota</taxon>
        <taxon>Actinomycetes</taxon>
        <taxon>Micrococcales</taxon>
        <taxon>Dermacoccaceae</taxon>
        <taxon>Leekyejoonella</taxon>
    </lineage>
</organism>
<evidence type="ECO:0000313" key="5">
    <source>
        <dbReference type="Proteomes" id="UP000320244"/>
    </source>
</evidence>
<dbReference type="AlphaFoldDB" id="A0A563DYB0"/>
<evidence type="ECO:0000256" key="3">
    <source>
        <dbReference type="SAM" id="SignalP"/>
    </source>
</evidence>
<keyword evidence="2" id="KW-0472">Membrane</keyword>
<evidence type="ECO:0000256" key="1">
    <source>
        <dbReference type="SAM" id="MobiDB-lite"/>
    </source>
</evidence>
<dbReference type="Proteomes" id="UP000320244">
    <property type="component" value="Unassembled WGS sequence"/>
</dbReference>
<evidence type="ECO:0000313" key="4">
    <source>
        <dbReference type="EMBL" id="TWP35109.1"/>
    </source>
</evidence>
<sequence length="268" mass="27555">MTSAFTTTAHRRRAGALGVALATALSCAAAAAGRQAVQTWQVVAERPAVTPPDAVPIVAWAGLAAAVLWATALVVLAVVRLLRRRQTASRMHDRPQSGPAPAVARVAALLLLLTGAVCGQSGALAAPVSVALVQPDRSAGSGDRTTLDGTAPNPSFRATPDADCADDDGVPTPGWTPPRPKPVAQCAVDSTPLVTGSTHDVDRAVVVHRGDSLWSLVARHLGADADPAMIAQVWPSWYAANRAVIGADPNRLLPGEVLQVPDTQGSAR</sequence>
<keyword evidence="2" id="KW-1133">Transmembrane helix</keyword>
<dbReference type="OrthoDB" id="3210682at2"/>
<dbReference type="CDD" id="cd00118">
    <property type="entry name" value="LysM"/>
    <property type="match status" value="1"/>
</dbReference>
<proteinExistence type="predicted"/>
<comment type="caution">
    <text evidence="4">The sequence shown here is derived from an EMBL/GenBank/DDBJ whole genome shotgun (WGS) entry which is preliminary data.</text>
</comment>
<evidence type="ECO:0000256" key="2">
    <source>
        <dbReference type="SAM" id="Phobius"/>
    </source>
</evidence>
<protein>
    <recommendedName>
        <fullName evidence="6">LysM peptidoglycan-binding domain-containing protein</fullName>
    </recommendedName>
</protein>
<dbReference type="RefSeq" id="WP_146317958.1">
    <property type="nucleotide sequence ID" value="NZ_VCQV01000022.1"/>
</dbReference>
<feature type="transmembrane region" description="Helical" evidence="2">
    <location>
        <begin position="57"/>
        <end position="82"/>
    </location>
</feature>
<reference evidence="4 5" key="1">
    <citation type="submission" date="2019-05" db="EMBL/GenBank/DDBJ databases">
        <authorList>
            <person name="Lee S.D."/>
        </authorList>
    </citation>
    <scope>NUCLEOTIDE SEQUENCE [LARGE SCALE GENOMIC DNA]</scope>
    <source>
        <strain evidence="4 5">C5-26</strain>
    </source>
</reference>
<keyword evidence="2" id="KW-0812">Transmembrane</keyword>
<feature type="signal peptide" evidence="3">
    <location>
        <begin position="1"/>
        <end position="31"/>
    </location>
</feature>
<feature type="region of interest" description="Disordered" evidence="1">
    <location>
        <begin position="136"/>
        <end position="181"/>
    </location>
</feature>
<dbReference type="Gene3D" id="3.10.350.10">
    <property type="entry name" value="LysM domain"/>
    <property type="match status" value="1"/>
</dbReference>